<evidence type="ECO:0000313" key="10">
    <source>
        <dbReference type="EMBL" id="KAK7459568.1"/>
    </source>
</evidence>
<keyword evidence="9" id="KW-0812">Transmembrane</keyword>
<gene>
    <name evidence="10" type="primary">Cyp2ab1_2</name>
    <name evidence="10" type="ORF">VKT23_009550</name>
</gene>
<comment type="pathway">
    <text evidence="2">Secondary metabolite biosynthesis.</text>
</comment>
<comment type="cofactor">
    <cofactor evidence="1">
        <name>heme</name>
        <dbReference type="ChEBI" id="CHEBI:30413"/>
    </cofactor>
</comment>
<dbReference type="PANTHER" id="PTHR46300:SF7">
    <property type="entry name" value="P450, PUTATIVE (EUROFUNG)-RELATED"/>
    <property type="match status" value="1"/>
</dbReference>
<dbReference type="InterPro" id="IPR001128">
    <property type="entry name" value="Cyt_P450"/>
</dbReference>
<dbReference type="SUPFAM" id="SSF48264">
    <property type="entry name" value="Cytochrome P450"/>
    <property type="match status" value="1"/>
</dbReference>
<dbReference type="EMBL" id="JBANRG010000016">
    <property type="protein sequence ID" value="KAK7459568.1"/>
    <property type="molecule type" value="Genomic_DNA"/>
</dbReference>
<dbReference type="Pfam" id="PF00067">
    <property type="entry name" value="p450"/>
    <property type="match status" value="1"/>
</dbReference>
<evidence type="ECO:0000256" key="1">
    <source>
        <dbReference type="ARBA" id="ARBA00001971"/>
    </source>
</evidence>
<dbReference type="InterPro" id="IPR002401">
    <property type="entry name" value="Cyt_P450_E_grp-I"/>
</dbReference>
<dbReference type="Gene3D" id="1.10.630.10">
    <property type="entry name" value="Cytochrome P450"/>
    <property type="match status" value="1"/>
</dbReference>
<evidence type="ECO:0000313" key="11">
    <source>
        <dbReference type="Proteomes" id="UP001498398"/>
    </source>
</evidence>
<name>A0ABR1JEQ7_9AGAR</name>
<comment type="similarity">
    <text evidence="3">Belongs to the cytochrome P450 family.</text>
</comment>
<evidence type="ECO:0000256" key="7">
    <source>
        <dbReference type="ARBA" id="ARBA00023004"/>
    </source>
</evidence>
<dbReference type="PRINTS" id="PR00463">
    <property type="entry name" value="EP450I"/>
</dbReference>
<keyword evidence="9" id="KW-0472">Membrane</keyword>
<evidence type="ECO:0000256" key="4">
    <source>
        <dbReference type="ARBA" id="ARBA00022617"/>
    </source>
</evidence>
<keyword evidence="11" id="KW-1185">Reference proteome</keyword>
<evidence type="ECO:0000256" key="8">
    <source>
        <dbReference type="ARBA" id="ARBA00023033"/>
    </source>
</evidence>
<keyword evidence="4" id="KW-0349">Heme</keyword>
<evidence type="ECO:0000256" key="3">
    <source>
        <dbReference type="ARBA" id="ARBA00010617"/>
    </source>
</evidence>
<keyword evidence="9" id="KW-1133">Transmembrane helix</keyword>
<evidence type="ECO:0000256" key="2">
    <source>
        <dbReference type="ARBA" id="ARBA00005179"/>
    </source>
</evidence>
<organism evidence="10 11">
    <name type="scientific">Marasmiellus scandens</name>
    <dbReference type="NCBI Taxonomy" id="2682957"/>
    <lineage>
        <taxon>Eukaryota</taxon>
        <taxon>Fungi</taxon>
        <taxon>Dikarya</taxon>
        <taxon>Basidiomycota</taxon>
        <taxon>Agaricomycotina</taxon>
        <taxon>Agaricomycetes</taxon>
        <taxon>Agaricomycetidae</taxon>
        <taxon>Agaricales</taxon>
        <taxon>Marasmiineae</taxon>
        <taxon>Omphalotaceae</taxon>
        <taxon>Marasmiellus</taxon>
    </lineage>
</organism>
<sequence length="377" mass="42827">MSPYDDKWRKYRKLFHQNFRADVSTEYQPIEIKQVQKFLEAINSSDMSLRDQISTLSQIVMFNAIYGLDIATNKEDMSQHARDIIDLNDFLFLPGWDAFKYIPFIHLLPSWLPGGQYRVAHEKIDETLGATIEGPWLQTLSAMKSDKDHSSLVAKLITEKPEGEYSAEDMDRIKNMGMQAVAAAADTTMSAICTFFLAMGLYPEVQLKAQQELDCILGPGKLPKFSDRSSLPYVEAVYREVMRWHPALPVGVPHASIADVYYKGYYIPQGTIISANIWAMTHDESTFESPGHDFIPERHLGKNENINSILAYGFGRRVCSGRYMAHDTTWITIASVLVAMEITIDTLPHETLEDYFSDGSFCSTKSLDYCKVKPRFP</sequence>
<feature type="transmembrane region" description="Helical" evidence="9">
    <location>
        <begin position="180"/>
        <end position="202"/>
    </location>
</feature>
<keyword evidence="5" id="KW-0479">Metal-binding</keyword>
<evidence type="ECO:0000256" key="9">
    <source>
        <dbReference type="SAM" id="Phobius"/>
    </source>
</evidence>
<dbReference type="InterPro" id="IPR050364">
    <property type="entry name" value="Cytochrome_P450_fung"/>
</dbReference>
<protein>
    <submittedName>
        <fullName evidence="10">Cytochrome p450</fullName>
    </submittedName>
</protein>
<keyword evidence="6" id="KW-0560">Oxidoreductase</keyword>
<evidence type="ECO:0000256" key="5">
    <source>
        <dbReference type="ARBA" id="ARBA00022723"/>
    </source>
</evidence>
<keyword evidence="8" id="KW-0503">Monooxygenase</keyword>
<proteinExistence type="inferred from homology"/>
<dbReference type="PANTHER" id="PTHR46300">
    <property type="entry name" value="P450, PUTATIVE (EUROFUNG)-RELATED-RELATED"/>
    <property type="match status" value="1"/>
</dbReference>
<accession>A0ABR1JEQ7</accession>
<comment type="caution">
    <text evidence="10">The sequence shown here is derived from an EMBL/GenBank/DDBJ whole genome shotgun (WGS) entry which is preliminary data.</text>
</comment>
<keyword evidence="7" id="KW-0408">Iron</keyword>
<dbReference type="Proteomes" id="UP001498398">
    <property type="component" value="Unassembled WGS sequence"/>
</dbReference>
<dbReference type="InterPro" id="IPR036396">
    <property type="entry name" value="Cyt_P450_sf"/>
</dbReference>
<evidence type="ECO:0000256" key="6">
    <source>
        <dbReference type="ARBA" id="ARBA00023002"/>
    </source>
</evidence>
<reference evidence="10 11" key="1">
    <citation type="submission" date="2024-01" db="EMBL/GenBank/DDBJ databases">
        <title>A draft genome for the cacao thread blight pathogen Marasmiellus scandens.</title>
        <authorList>
            <person name="Baruah I.K."/>
            <person name="Leung J."/>
            <person name="Bukari Y."/>
            <person name="Amoako-Attah I."/>
            <person name="Meinhardt L.W."/>
            <person name="Bailey B.A."/>
            <person name="Cohen S.P."/>
        </authorList>
    </citation>
    <scope>NUCLEOTIDE SEQUENCE [LARGE SCALE GENOMIC DNA]</scope>
    <source>
        <strain evidence="10 11">GH-19</strain>
    </source>
</reference>